<name>A0A271J005_9BACT</name>
<dbReference type="Proteomes" id="UP000216339">
    <property type="component" value="Unassembled WGS sequence"/>
</dbReference>
<dbReference type="OrthoDB" id="1524341at2"/>
<comment type="caution">
    <text evidence="1">The sequence shown here is derived from an EMBL/GenBank/DDBJ whole genome shotgun (WGS) entry which is preliminary data.</text>
</comment>
<organism evidence="1 2">
    <name type="scientific">Rubrivirga marina</name>
    <dbReference type="NCBI Taxonomy" id="1196024"/>
    <lineage>
        <taxon>Bacteria</taxon>
        <taxon>Pseudomonadati</taxon>
        <taxon>Rhodothermota</taxon>
        <taxon>Rhodothermia</taxon>
        <taxon>Rhodothermales</taxon>
        <taxon>Rubricoccaceae</taxon>
        <taxon>Rubrivirga</taxon>
    </lineage>
</organism>
<accession>A0A271J005</accession>
<reference evidence="1 2" key="1">
    <citation type="submission" date="2016-11" db="EMBL/GenBank/DDBJ databases">
        <title>Study of marine rhodopsin-containing bacteria.</title>
        <authorList>
            <person name="Yoshizawa S."/>
            <person name="Kumagai Y."/>
            <person name="Kogure K."/>
        </authorList>
    </citation>
    <scope>NUCLEOTIDE SEQUENCE [LARGE SCALE GENOMIC DNA]</scope>
    <source>
        <strain evidence="1 2">SAORIC-28</strain>
    </source>
</reference>
<dbReference type="EMBL" id="MQWD01000001">
    <property type="protein sequence ID" value="PAP76578.1"/>
    <property type="molecule type" value="Genomic_DNA"/>
</dbReference>
<gene>
    <name evidence="1" type="ORF">BSZ37_09055</name>
</gene>
<protein>
    <recommendedName>
        <fullName evidence="3">DUF4249 family protein</fullName>
    </recommendedName>
</protein>
<sequence length="268" mass="27876">MTRLGVLLGAAALAACEVPFDPRIPSDDVVSLSGYLDASADTQWVRVERLDATTGTSGRPLPITVTLVDAASGAEAALVQRVWPTVVGPAHLFWTTAGVAPGRSYRLHVDTEAGAATATVVTPDTADYVVSVESGPQSCPAIVTVSGDVDVADVQAVFRVVRAGRPSDVRISHAARVERAPDGTARVSLYYADDADEALAVGQILSSQIRVSVSATEWPVHPGASIESVLLEPTFGAEGQIEGGVGFVGGVVSEWYAYVPPIEPCSRP</sequence>
<dbReference type="RefSeq" id="WP_095510237.1">
    <property type="nucleotide sequence ID" value="NZ_MQWD01000001.1"/>
</dbReference>
<evidence type="ECO:0000313" key="2">
    <source>
        <dbReference type="Proteomes" id="UP000216339"/>
    </source>
</evidence>
<evidence type="ECO:0000313" key="1">
    <source>
        <dbReference type="EMBL" id="PAP76578.1"/>
    </source>
</evidence>
<proteinExistence type="predicted"/>
<keyword evidence="2" id="KW-1185">Reference proteome</keyword>
<evidence type="ECO:0008006" key="3">
    <source>
        <dbReference type="Google" id="ProtNLM"/>
    </source>
</evidence>
<dbReference type="PROSITE" id="PS51257">
    <property type="entry name" value="PROKAR_LIPOPROTEIN"/>
    <property type="match status" value="1"/>
</dbReference>
<dbReference type="AlphaFoldDB" id="A0A271J005"/>